<evidence type="ECO:0000256" key="2">
    <source>
        <dbReference type="ARBA" id="ARBA00022490"/>
    </source>
</evidence>
<dbReference type="GO" id="GO:0004139">
    <property type="term" value="F:deoxyribose-phosphate aldolase activity"/>
    <property type="evidence" value="ECO:0007669"/>
    <property type="project" value="UniProtKB-EC"/>
</dbReference>
<keyword evidence="5 8" id="KW-0456">Lyase</keyword>
<evidence type="ECO:0000256" key="8">
    <source>
        <dbReference type="HAMAP-Rule" id="MF_00114"/>
    </source>
</evidence>
<evidence type="ECO:0000256" key="1">
    <source>
        <dbReference type="ARBA" id="ARBA00010936"/>
    </source>
</evidence>
<evidence type="ECO:0000313" key="9">
    <source>
        <dbReference type="EMBL" id="MFH6770096.1"/>
    </source>
</evidence>
<comment type="caution">
    <text evidence="9">The sequence shown here is derived from an EMBL/GenBank/DDBJ whole genome shotgun (WGS) entry which is preliminary data.</text>
</comment>
<dbReference type="Gene3D" id="3.20.20.70">
    <property type="entry name" value="Aldolase class I"/>
    <property type="match status" value="1"/>
</dbReference>
<keyword evidence="6 8" id="KW-0704">Schiff base</keyword>
<comment type="caution">
    <text evidence="8">Lacks conserved residue(s) required for the propagation of feature annotation.</text>
</comment>
<evidence type="ECO:0000256" key="5">
    <source>
        <dbReference type="ARBA" id="ARBA00023239"/>
    </source>
</evidence>
<dbReference type="InterPro" id="IPR001295">
    <property type="entry name" value="Dihydroorotate_DH_CS"/>
</dbReference>
<name>A0ABW7MTC1_9FLAO</name>
<feature type="active site" description="Schiff-base intermediate with acetaldehyde" evidence="8">
    <location>
        <position position="152"/>
    </location>
</feature>
<organism evidence="9 10">
    <name type="scientific">Gaetbulibacter aquiaggeris</name>
    <dbReference type="NCBI Taxonomy" id="1735373"/>
    <lineage>
        <taxon>Bacteria</taxon>
        <taxon>Pseudomonadati</taxon>
        <taxon>Bacteroidota</taxon>
        <taxon>Flavobacteriia</taxon>
        <taxon>Flavobacteriales</taxon>
        <taxon>Flavobacteriaceae</taxon>
        <taxon>Gaetbulibacter</taxon>
    </lineage>
</organism>
<dbReference type="SUPFAM" id="SSF51569">
    <property type="entry name" value="Aldolase"/>
    <property type="match status" value="1"/>
</dbReference>
<dbReference type="Pfam" id="PF01791">
    <property type="entry name" value="DeoC"/>
    <property type="match status" value="1"/>
</dbReference>
<feature type="active site" description="Proton donor/acceptor" evidence="8">
    <location>
        <position position="90"/>
    </location>
</feature>
<keyword evidence="2 8" id="KW-0963">Cytoplasm</keyword>
<dbReference type="CDD" id="cd00959">
    <property type="entry name" value="DeoC"/>
    <property type="match status" value="1"/>
</dbReference>
<evidence type="ECO:0000256" key="4">
    <source>
        <dbReference type="ARBA" id="ARBA00022643"/>
    </source>
</evidence>
<keyword evidence="4" id="KW-0288">FMN</keyword>
<evidence type="ECO:0000313" key="10">
    <source>
        <dbReference type="Proteomes" id="UP001610104"/>
    </source>
</evidence>
<dbReference type="HAMAP" id="MF_00114">
    <property type="entry name" value="DeoC_type1"/>
    <property type="match status" value="1"/>
</dbReference>
<dbReference type="InterPro" id="IPR002915">
    <property type="entry name" value="DeoC/FbaB/LacD_aldolase"/>
</dbReference>
<dbReference type="PROSITE" id="PS00912">
    <property type="entry name" value="DHODEHASE_2"/>
    <property type="match status" value="1"/>
</dbReference>
<dbReference type="SMART" id="SM01133">
    <property type="entry name" value="DeoC"/>
    <property type="match status" value="1"/>
</dbReference>
<dbReference type="EC" id="4.1.2.4" evidence="8"/>
<dbReference type="Proteomes" id="UP001610104">
    <property type="component" value="Unassembled WGS sequence"/>
</dbReference>
<comment type="function">
    <text evidence="8">Catalyzes a reversible aldol reaction between acetaldehyde and D-glyceraldehyde 3-phosphate to generate 2-deoxy-D-ribose 5-phosphate.</text>
</comment>
<dbReference type="InterPro" id="IPR013785">
    <property type="entry name" value="Aldolase_TIM"/>
</dbReference>
<keyword evidence="3" id="KW-0285">Flavoprotein</keyword>
<dbReference type="InterPro" id="IPR028581">
    <property type="entry name" value="DeoC_typeI"/>
</dbReference>
<comment type="catalytic activity">
    <reaction evidence="7 8">
        <text>2-deoxy-D-ribose 5-phosphate = D-glyceraldehyde 3-phosphate + acetaldehyde</text>
        <dbReference type="Rhea" id="RHEA:12821"/>
        <dbReference type="ChEBI" id="CHEBI:15343"/>
        <dbReference type="ChEBI" id="CHEBI:59776"/>
        <dbReference type="ChEBI" id="CHEBI:62877"/>
        <dbReference type="EC" id="4.1.2.4"/>
    </reaction>
</comment>
<evidence type="ECO:0000256" key="3">
    <source>
        <dbReference type="ARBA" id="ARBA00022630"/>
    </source>
</evidence>
<dbReference type="PANTHER" id="PTHR10889:SF1">
    <property type="entry name" value="DEOXYRIBOSE-PHOSPHATE ALDOLASE"/>
    <property type="match status" value="1"/>
</dbReference>
<dbReference type="EMBL" id="JBAWKC010000006">
    <property type="protein sequence ID" value="MFH6770096.1"/>
    <property type="molecule type" value="Genomic_DNA"/>
</dbReference>
<dbReference type="PANTHER" id="PTHR10889">
    <property type="entry name" value="DEOXYRIBOSE-PHOSPHATE ALDOLASE"/>
    <property type="match status" value="1"/>
</dbReference>
<dbReference type="NCBIfam" id="TIGR00126">
    <property type="entry name" value="deoC"/>
    <property type="match status" value="1"/>
</dbReference>
<comment type="pathway">
    <text evidence="8">Carbohydrate degradation; 2-deoxy-D-ribose 1-phosphate degradation; D-glyceraldehyde 3-phosphate and acetaldehyde from 2-deoxy-alpha-D-ribose 1-phosphate: step 2/2.</text>
</comment>
<comment type="similarity">
    <text evidence="1 8">Belongs to the DeoC/FbaB aldolase family. DeoC type 1 subfamily.</text>
</comment>
<dbReference type="PIRSF" id="PIRSF001357">
    <property type="entry name" value="DeoC"/>
    <property type="match status" value="1"/>
</dbReference>
<protein>
    <recommendedName>
        <fullName evidence="8">Deoxyribose-phosphate aldolase</fullName>
        <shortName evidence="8">DERA</shortName>
        <ecNumber evidence="8">4.1.2.4</ecNumber>
    </recommendedName>
    <alternativeName>
        <fullName evidence="8">2-deoxy-D-ribose 5-phosphate aldolase</fullName>
    </alternativeName>
    <alternativeName>
        <fullName evidence="8">Phosphodeoxyriboaldolase</fullName>
        <shortName evidence="8">Deoxyriboaldolase</shortName>
    </alternativeName>
</protein>
<comment type="subcellular location">
    <subcellularLocation>
        <location evidence="8">Cytoplasm</location>
    </subcellularLocation>
</comment>
<gene>
    <name evidence="8 9" type="primary">deoC</name>
    <name evidence="9" type="ORF">V8G56_15200</name>
</gene>
<evidence type="ECO:0000256" key="7">
    <source>
        <dbReference type="ARBA" id="ARBA00048791"/>
    </source>
</evidence>
<keyword evidence="10" id="KW-1185">Reference proteome</keyword>
<proteinExistence type="inferred from homology"/>
<evidence type="ECO:0000256" key="6">
    <source>
        <dbReference type="ARBA" id="ARBA00023270"/>
    </source>
</evidence>
<dbReference type="RefSeq" id="WP_395439318.1">
    <property type="nucleotide sequence ID" value="NZ_JBAWKC010000006.1"/>
</dbReference>
<accession>A0ABW7MTC1</accession>
<sequence length="226" mass="24899">MTDINAFLDFTQLNSFTTHHDIVNLCNEALQNNYHAICVNSCYVPLAKQLLNKTSVKICSTVSFPLGAMSTQAKAFEARKAIEQGADEIEMVLNIGSLKSKSYLSLLKDIIDVKLAINGKTLKVIIEISQLNKNEIIKACEICMDAKVDYIKTSTGFSNSGATFTAVKIIKKTVKDHVKIVASGGIQDYETALKYLQIGADRIGASQEIKMTKAQFSADLYSKMER</sequence>
<dbReference type="InterPro" id="IPR011343">
    <property type="entry name" value="DeoC"/>
</dbReference>
<reference evidence="9 10" key="1">
    <citation type="submission" date="2024-02" db="EMBL/GenBank/DDBJ databases">
        <title>A Gaetbulibacter species isolated from tidal flats and genomic insights of their niches.</title>
        <authorList>
            <person name="Ye Y."/>
        </authorList>
    </citation>
    <scope>NUCLEOTIDE SEQUENCE [LARGE SCALE GENOMIC DNA]</scope>
    <source>
        <strain evidence="9 10">KEM-8</strain>
    </source>
</reference>